<dbReference type="AlphaFoldDB" id="A0AAQ3PPN8"/>
<dbReference type="SUPFAM" id="SSF53098">
    <property type="entry name" value="Ribonuclease H-like"/>
    <property type="match status" value="1"/>
</dbReference>
<proteinExistence type="predicted"/>
<dbReference type="PANTHER" id="PTHR23272:SF193">
    <property type="entry name" value="OS07G0624100 PROTEIN"/>
    <property type="match status" value="1"/>
</dbReference>
<name>A0AAQ3PPN8_PASNO</name>
<dbReference type="InterPro" id="IPR025525">
    <property type="entry name" value="hAT-like_transposase_RNase-H"/>
</dbReference>
<dbReference type="Pfam" id="PF14372">
    <property type="entry name" value="hAT-like_RNase-H"/>
    <property type="match status" value="1"/>
</dbReference>
<feature type="domain" description="hAT-like transposase RNase-H fold" evidence="2">
    <location>
        <begin position="60"/>
        <end position="163"/>
    </location>
</feature>
<feature type="non-terminal residue" evidence="3">
    <location>
        <position position="1"/>
    </location>
</feature>
<dbReference type="EMBL" id="CP144745">
    <property type="protein sequence ID" value="WVZ50841.1"/>
    <property type="molecule type" value="Genomic_DNA"/>
</dbReference>
<protein>
    <recommendedName>
        <fullName evidence="5">Transposase</fullName>
    </recommendedName>
</protein>
<evidence type="ECO:0000313" key="4">
    <source>
        <dbReference type="Proteomes" id="UP001341281"/>
    </source>
</evidence>
<reference evidence="3 4" key="1">
    <citation type="submission" date="2024-02" db="EMBL/GenBank/DDBJ databases">
        <title>High-quality chromosome-scale genome assembly of Pensacola bahiagrass (Paspalum notatum Flugge var. saurae).</title>
        <authorList>
            <person name="Vega J.M."/>
            <person name="Podio M."/>
            <person name="Orjuela J."/>
            <person name="Siena L.A."/>
            <person name="Pessino S.C."/>
            <person name="Combes M.C."/>
            <person name="Mariac C."/>
            <person name="Albertini E."/>
            <person name="Pupilli F."/>
            <person name="Ortiz J.P.A."/>
            <person name="Leblanc O."/>
        </authorList>
    </citation>
    <scope>NUCLEOTIDE SEQUENCE [LARGE SCALE GENOMIC DNA]</scope>
    <source>
        <strain evidence="3">R1</strain>
        <tissue evidence="3">Leaf</tissue>
    </source>
</reference>
<dbReference type="GO" id="GO:0046983">
    <property type="term" value="F:protein dimerization activity"/>
    <property type="evidence" value="ECO:0007669"/>
    <property type="project" value="InterPro"/>
</dbReference>
<evidence type="ECO:0000259" key="2">
    <source>
        <dbReference type="Pfam" id="PF14372"/>
    </source>
</evidence>
<keyword evidence="4" id="KW-1185">Reference proteome</keyword>
<sequence length="328" mass="37569">MQLISCRRVHLYIFEKACKVKQGEQGIRNIFSGLSPPDETNWHNAIHFLKIFYKVTMQICGSLYVTSSGFFHEFVLMHSKLDELAGHDDPLIAAMAACMKKKFGKYWEDKEDSNNLLFISLILDPRYKVKFLRFCFLGIYGATKQKVLIEKIESDLCRLFDWYVQSAAQASSNRNYNQPPLMIDVDEHEENPYLLLASQFTVHLEEIESTESILKSCEKITKDFDLLLRWKCNSNKYPILSKLTIDVLAVPISTVASESSFSTGGRILDSFRTSLSASMVEALIYTQSWLHSPSAVLDISKVMEKIEAYEEIEEGTYIQGMQAMVIEM</sequence>
<organism evidence="3 4">
    <name type="scientific">Paspalum notatum var. saurae</name>
    <dbReference type="NCBI Taxonomy" id="547442"/>
    <lineage>
        <taxon>Eukaryota</taxon>
        <taxon>Viridiplantae</taxon>
        <taxon>Streptophyta</taxon>
        <taxon>Embryophyta</taxon>
        <taxon>Tracheophyta</taxon>
        <taxon>Spermatophyta</taxon>
        <taxon>Magnoliopsida</taxon>
        <taxon>Liliopsida</taxon>
        <taxon>Poales</taxon>
        <taxon>Poaceae</taxon>
        <taxon>PACMAD clade</taxon>
        <taxon>Panicoideae</taxon>
        <taxon>Andropogonodae</taxon>
        <taxon>Paspaleae</taxon>
        <taxon>Paspalinae</taxon>
        <taxon>Paspalum</taxon>
    </lineage>
</organism>
<evidence type="ECO:0008006" key="5">
    <source>
        <dbReference type="Google" id="ProtNLM"/>
    </source>
</evidence>
<dbReference type="PANTHER" id="PTHR23272">
    <property type="entry name" value="BED FINGER-RELATED"/>
    <property type="match status" value="1"/>
</dbReference>
<dbReference type="InterPro" id="IPR008906">
    <property type="entry name" value="HATC_C_dom"/>
</dbReference>
<evidence type="ECO:0000259" key="1">
    <source>
        <dbReference type="Pfam" id="PF05699"/>
    </source>
</evidence>
<accession>A0AAQ3PPN8</accession>
<dbReference type="GO" id="GO:0003677">
    <property type="term" value="F:DNA binding"/>
    <property type="evidence" value="ECO:0007669"/>
    <property type="project" value="InterPro"/>
</dbReference>
<dbReference type="Pfam" id="PF05699">
    <property type="entry name" value="Dimer_Tnp_hAT"/>
    <property type="match status" value="1"/>
</dbReference>
<evidence type="ECO:0000313" key="3">
    <source>
        <dbReference type="EMBL" id="WVZ50841.1"/>
    </source>
</evidence>
<gene>
    <name evidence="3" type="ORF">U9M48_002055</name>
</gene>
<dbReference type="Proteomes" id="UP001341281">
    <property type="component" value="Chromosome 01"/>
</dbReference>
<feature type="domain" description="HAT C-terminal dimerisation" evidence="1">
    <location>
        <begin position="218"/>
        <end position="290"/>
    </location>
</feature>
<dbReference type="InterPro" id="IPR012337">
    <property type="entry name" value="RNaseH-like_sf"/>
</dbReference>